<proteinExistence type="predicted"/>
<dbReference type="NCBIfam" id="TIGR04085">
    <property type="entry name" value="rSAM_more_4Fe4S"/>
    <property type="match status" value="1"/>
</dbReference>
<reference evidence="1 2" key="1">
    <citation type="submission" date="2019-09" db="EMBL/GenBank/DDBJ databases">
        <authorList>
            <person name="Liu P."/>
        </authorList>
    </citation>
    <scope>NUCLEOTIDE SEQUENCE [LARGE SCALE GENOMIC DNA]</scope>
    <source>
        <strain evidence="1 2">TRM68085</strain>
    </source>
</reference>
<organism evidence="1 2">
    <name type="scientific">Streptomyces arboris</name>
    <dbReference type="NCBI Taxonomy" id="2600619"/>
    <lineage>
        <taxon>Bacteria</taxon>
        <taxon>Bacillati</taxon>
        <taxon>Actinomycetota</taxon>
        <taxon>Actinomycetes</taxon>
        <taxon>Kitasatosporales</taxon>
        <taxon>Streptomycetaceae</taxon>
        <taxon>Streptomyces</taxon>
    </lineage>
</organism>
<dbReference type="AlphaFoldDB" id="A0A5N5EKH6"/>
<dbReference type="Proteomes" id="UP000326907">
    <property type="component" value="Unassembled WGS sequence"/>
</dbReference>
<evidence type="ECO:0000313" key="2">
    <source>
        <dbReference type="Proteomes" id="UP000326907"/>
    </source>
</evidence>
<evidence type="ECO:0000313" key="1">
    <source>
        <dbReference type="EMBL" id="KAB2591325.1"/>
    </source>
</evidence>
<sequence length="187" mass="19985">MLDGDTDPPYITNLVQLIEPFLGVERPIMCMKMPCGAAGDLLVLDAVGSVRACDCSYHPAFQLLPRAVVSPPPGRAAPPIAEPSLTVRSRNTPSAAALRERERWLLEEAECASCPWLHQCAGTCPARALINNGSLFSVDDLECSTRLALFPRILEDVSRPGSVLRAYCAGAKSRAASAPEGAVESPR</sequence>
<comment type="caution">
    <text evidence="1">The sequence shown here is derived from an EMBL/GenBank/DDBJ whole genome shotgun (WGS) entry which is preliminary data.</text>
</comment>
<protein>
    <submittedName>
        <fullName evidence="1">SPASM domain-containing protein</fullName>
    </submittedName>
</protein>
<accession>A0A5N5EKH6</accession>
<gene>
    <name evidence="1" type="ORF">F5983_17755</name>
</gene>
<name>A0A5N5EKH6_9ACTN</name>
<dbReference type="EMBL" id="VYUA01000014">
    <property type="protein sequence ID" value="KAB2591325.1"/>
    <property type="molecule type" value="Genomic_DNA"/>
</dbReference>
<dbReference type="Gene3D" id="3.20.20.70">
    <property type="entry name" value="Aldolase class I"/>
    <property type="match status" value="1"/>
</dbReference>
<dbReference type="InterPro" id="IPR013785">
    <property type="entry name" value="Aldolase_TIM"/>
</dbReference>
<keyword evidence="2" id="KW-1185">Reference proteome</keyword>
<dbReference type="InterPro" id="IPR023885">
    <property type="entry name" value="4Fe4S-binding_SPASM_dom"/>
</dbReference>
<dbReference type="RefSeq" id="WP_151511204.1">
    <property type="nucleotide sequence ID" value="NZ_VYUA01000014.1"/>
</dbReference>